<name>A0A9W7DCR2_AMBMO</name>
<dbReference type="InterPro" id="IPR029058">
    <property type="entry name" value="AB_hydrolase_fold"/>
</dbReference>
<keyword evidence="4" id="KW-1185">Reference proteome</keyword>
<evidence type="ECO:0000313" key="4">
    <source>
        <dbReference type="Proteomes" id="UP001165063"/>
    </source>
</evidence>
<dbReference type="GO" id="GO:0016787">
    <property type="term" value="F:hydrolase activity"/>
    <property type="evidence" value="ECO:0007669"/>
    <property type="project" value="UniProtKB-KW"/>
</dbReference>
<dbReference type="InterPro" id="IPR013094">
    <property type="entry name" value="AB_hydrolase_3"/>
</dbReference>
<keyword evidence="1" id="KW-0378">Hydrolase</keyword>
<dbReference type="Gene3D" id="3.40.50.1820">
    <property type="entry name" value="alpha/beta hydrolase"/>
    <property type="match status" value="1"/>
</dbReference>
<dbReference type="OrthoDB" id="408631at2759"/>
<comment type="caution">
    <text evidence="3">The sequence shown here is derived from an EMBL/GenBank/DDBJ whole genome shotgun (WGS) entry which is preliminary data.</text>
</comment>
<dbReference type="AlphaFoldDB" id="A0A9W7DCR2"/>
<protein>
    <submittedName>
        <fullName evidence="3">Unnamed protein product</fullName>
    </submittedName>
</protein>
<gene>
    <name evidence="3" type="ORF">Amon01_000138600</name>
</gene>
<evidence type="ECO:0000313" key="3">
    <source>
        <dbReference type="EMBL" id="GMG20647.1"/>
    </source>
</evidence>
<evidence type="ECO:0000259" key="2">
    <source>
        <dbReference type="Pfam" id="PF07859"/>
    </source>
</evidence>
<dbReference type="Pfam" id="PF07859">
    <property type="entry name" value="Abhydrolase_3"/>
    <property type="match status" value="1"/>
</dbReference>
<reference evidence="3" key="1">
    <citation type="submission" date="2023-04" db="EMBL/GenBank/DDBJ databases">
        <title>Ambrosiozyma monospora NBRC 1965.</title>
        <authorList>
            <person name="Ichikawa N."/>
            <person name="Sato H."/>
            <person name="Tonouchi N."/>
        </authorList>
    </citation>
    <scope>NUCLEOTIDE SEQUENCE</scope>
    <source>
        <strain evidence="3">NBRC 1965</strain>
    </source>
</reference>
<dbReference type="InterPro" id="IPR050300">
    <property type="entry name" value="GDXG_lipolytic_enzyme"/>
</dbReference>
<organism evidence="3 4">
    <name type="scientific">Ambrosiozyma monospora</name>
    <name type="common">Yeast</name>
    <name type="synonym">Endomycopsis monosporus</name>
    <dbReference type="NCBI Taxonomy" id="43982"/>
    <lineage>
        <taxon>Eukaryota</taxon>
        <taxon>Fungi</taxon>
        <taxon>Dikarya</taxon>
        <taxon>Ascomycota</taxon>
        <taxon>Saccharomycotina</taxon>
        <taxon>Pichiomycetes</taxon>
        <taxon>Pichiales</taxon>
        <taxon>Pichiaceae</taxon>
        <taxon>Ambrosiozyma</taxon>
    </lineage>
</organism>
<accession>A0A9W7DCR2</accession>
<dbReference type="PANTHER" id="PTHR48081:SF8">
    <property type="entry name" value="ALPHA_BETA HYDROLASE FOLD-3 DOMAIN-CONTAINING PROTEIN-RELATED"/>
    <property type="match status" value="1"/>
</dbReference>
<evidence type="ECO:0000256" key="1">
    <source>
        <dbReference type="ARBA" id="ARBA00022801"/>
    </source>
</evidence>
<feature type="domain" description="Alpha/beta hydrolase fold-3" evidence="2">
    <location>
        <begin position="104"/>
        <end position="326"/>
    </location>
</feature>
<dbReference type="PANTHER" id="PTHR48081">
    <property type="entry name" value="AB HYDROLASE SUPERFAMILY PROTEIN C4A8.06C"/>
    <property type="match status" value="1"/>
</dbReference>
<sequence>MQHKMTSKHEAINPIHESVEGKLDPTFVKIYREQVANTPNNTKIDLATLRKTYSSSYSYRQAPAPEISNVKDIKFKSFDGAEIILRIYRPNDAKPDELLPVHIDFHGGGWGLGDLDTEVHILKHYVANSRIVVIDVDYRLIPEVPFPSGLKDCFEAVKFVYSHAEELNVNRNSISVGGVSAGGNISLAVDHLCRDEGIKLVLVCAGTPQISDIQNISKADESPYKSMKEFEFAPTLNWARLKWFDTMKWSSFNQLPEKEKEQKIKEIGWFKSILDAPNWENLTKTVIFTAGCDPMRDEGETYCKKLIDYGNEVVFKRFPGVPHPFMHMDKDLWQAQEFIKLTSRELAIAHGTLHI</sequence>
<proteinExistence type="predicted"/>
<dbReference type="EMBL" id="BSXU01000426">
    <property type="protein sequence ID" value="GMG20647.1"/>
    <property type="molecule type" value="Genomic_DNA"/>
</dbReference>
<dbReference type="Proteomes" id="UP001165063">
    <property type="component" value="Unassembled WGS sequence"/>
</dbReference>
<dbReference type="SUPFAM" id="SSF53474">
    <property type="entry name" value="alpha/beta-Hydrolases"/>
    <property type="match status" value="1"/>
</dbReference>